<dbReference type="Pfam" id="PF10248">
    <property type="entry name" value="Mlf1IP"/>
    <property type="match status" value="1"/>
</dbReference>
<dbReference type="GO" id="GO:0005737">
    <property type="term" value="C:cytoplasm"/>
    <property type="evidence" value="ECO:0007669"/>
    <property type="project" value="UniProtKB-SubCell"/>
</dbReference>
<name>A0A813U2C1_ADIRI</name>
<feature type="region of interest" description="Disordered" evidence="5">
    <location>
        <begin position="203"/>
        <end position="244"/>
    </location>
</feature>
<keyword evidence="4" id="KW-0597">Phosphoprotein</keyword>
<dbReference type="AlphaFoldDB" id="A0A813U2C1"/>
<evidence type="ECO:0000256" key="5">
    <source>
        <dbReference type="SAM" id="MobiDB-lite"/>
    </source>
</evidence>
<accession>A0A813U2C1</accession>
<organism evidence="6 8">
    <name type="scientific">Adineta ricciae</name>
    <name type="common">Rotifer</name>
    <dbReference type="NCBI Taxonomy" id="249248"/>
    <lineage>
        <taxon>Eukaryota</taxon>
        <taxon>Metazoa</taxon>
        <taxon>Spiralia</taxon>
        <taxon>Gnathifera</taxon>
        <taxon>Rotifera</taxon>
        <taxon>Eurotatoria</taxon>
        <taxon>Bdelloidea</taxon>
        <taxon>Adinetida</taxon>
        <taxon>Adinetidae</taxon>
        <taxon>Adineta</taxon>
    </lineage>
</organism>
<evidence type="ECO:0000313" key="8">
    <source>
        <dbReference type="Proteomes" id="UP000663828"/>
    </source>
</evidence>
<evidence type="ECO:0000256" key="1">
    <source>
        <dbReference type="ARBA" id="ARBA00004496"/>
    </source>
</evidence>
<dbReference type="OrthoDB" id="8707547at2759"/>
<feature type="compositionally biased region" description="Polar residues" evidence="5">
    <location>
        <begin position="34"/>
        <end position="51"/>
    </location>
</feature>
<keyword evidence="8" id="KW-1185">Reference proteome</keyword>
<comment type="caution">
    <text evidence="6">The sequence shown here is derived from an EMBL/GenBank/DDBJ whole genome shotgun (WGS) entry which is preliminary data.</text>
</comment>
<dbReference type="Proteomes" id="UP000663828">
    <property type="component" value="Unassembled WGS sequence"/>
</dbReference>
<comment type="similarity">
    <text evidence="2">Belongs to the MLF family.</text>
</comment>
<evidence type="ECO:0008006" key="9">
    <source>
        <dbReference type="Google" id="ProtNLM"/>
    </source>
</evidence>
<dbReference type="Proteomes" id="UP000663852">
    <property type="component" value="Unassembled WGS sequence"/>
</dbReference>
<dbReference type="EMBL" id="CAJNOJ010000020">
    <property type="protein sequence ID" value="CAF0839351.1"/>
    <property type="molecule type" value="Genomic_DNA"/>
</dbReference>
<feature type="region of interest" description="Disordered" evidence="5">
    <location>
        <begin position="33"/>
        <end position="52"/>
    </location>
</feature>
<dbReference type="InterPro" id="IPR019376">
    <property type="entry name" value="Myeloid_leukemia_factor"/>
</dbReference>
<evidence type="ECO:0000313" key="6">
    <source>
        <dbReference type="EMBL" id="CAF0821736.1"/>
    </source>
</evidence>
<sequence>MNSFATFRNDPFFSGLDLPFEGLALENRSRYDNSNRQISQRQPTNDQSLSPFDNPLGLMQSMMGSMGQMFRQLEPVMSQNFNGQNGQGLSFSSATVMSMDRRSGDQPRIIQATSEQLRGPEGLARTRKAVRDTGRNLEKMEVAHRLGERGHRITKERDPVSGRILEHRDFEHIDDENEFERQWFSRAEQYGFKNSNRNGFGGYTDNLLMTPPTHGRLRSQSQEPRQLAIEHTQSDKNEKQRRRK</sequence>
<gene>
    <name evidence="7" type="ORF">EDS130_LOCUS6750</name>
    <name evidence="6" type="ORF">XAT740_LOCUS3996</name>
</gene>
<reference evidence="6" key="1">
    <citation type="submission" date="2021-02" db="EMBL/GenBank/DDBJ databases">
        <authorList>
            <person name="Nowell W R."/>
        </authorList>
    </citation>
    <scope>NUCLEOTIDE SEQUENCE</scope>
</reference>
<evidence type="ECO:0000256" key="3">
    <source>
        <dbReference type="ARBA" id="ARBA00022490"/>
    </source>
</evidence>
<dbReference type="PANTHER" id="PTHR13105">
    <property type="entry name" value="MYELOID LEUKEMIA FACTOR"/>
    <property type="match status" value="1"/>
</dbReference>
<dbReference type="EMBL" id="CAJNOR010000158">
    <property type="protein sequence ID" value="CAF0821736.1"/>
    <property type="molecule type" value="Genomic_DNA"/>
</dbReference>
<protein>
    <recommendedName>
        <fullName evidence="9">Myeloid leukemia factor</fullName>
    </recommendedName>
</protein>
<proteinExistence type="inferred from homology"/>
<evidence type="ECO:0000313" key="7">
    <source>
        <dbReference type="EMBL" id="CAF0839351.1"/>
    </source>
</evidence>
<evidence type="ECO:0000256" key="2">
    <source>
        <dbReference type="ARBA" id="ARBA00008332"/>
    </source>
</evidence>
<evidence type="ECO:0000256" key="4">
    <source>
        <dbReference type="ARBA" id="ARBA00022553"/>
    </source>
</evidence>
<keyword evidence="3" id="KW-0963">Cytoplasm</keyword>
<comment type="subcellular location">
    <subcellularLocation>
        <location evidence="1">Cytoplasm</location>
    </subcellularLocation>
</comment>